<proteinExistence type="predicted"/>
<dbReference type="Proteomes" id="UP001500253">
    <property type="component" value="Unassembled WGS sequence"/>
</dbReference>
<evidence type="ECO:0000313" key="3">
    <source>
        <dbReference type="Proteomes" id="UP001500253"/>
    </source>
</evidence>
<dbReference type="EMBL" id="BAAASD010000005">
    <property type="protein sequence ID" value="GAA2333259.1"/>
    <property type="molecule type" value="Genomic_DNA"/>
</dbReference>
<name>A0ABN3FMD2_9ACTN</name>
<organism evidence="2 3">
    <name type="scientific">Streptomyces cuspidosporus</name>
    <dbReference type="NCBI Taxonomy" id="66882"/>
    <lineage>
        <taxon>Bacteria</taxon>
        <taxon>Bacillati</taxon>
        <taxon>Actinomycetota</taxon>
        <taxon>Actinomycetes</taxon>
        <taxon>Kitasatosporales</taxon>
        <taxon>Streptomycetaceae</taxon>
        <taxon>Streptomyces</taxon>
    </lineage>
</organism>
<keyword evidence="3" id="KW-1185">Reference proteome</keyword>
<evidence type="ECO:0000256" key="1">
    <source>
        <dbReference type="SAM" id="MobiDB-lite"/>
    </source>
</evidence>
<protein>
    <submittedName>
        <fullName evidence="2">Uncharacterized protein</fullName>
    </submittedName>
</protein>
<feature type="compositionally biased region" description="Pro residues" evidence="1">
    <location>
        <begin position="25"/>
        <end position="44"/>
    </location>
</feature>
<gene>
    <name evidence="2" type="ORF">GCM10010246_15980</name>
</gene>
<evidence type="ECO:0000313" key="2">
    <source>
        <dbReference type="EMBL" id="GAA2333259.1"/>
    </source>
</evidence>
<feature type="region of interest" description="Disordered" evidence="1">
    <location>
        <begin position="1"/>
        <end position="51"/>
    </location>
</feature>
<sequence>MSVPSPTPGLPPPPPTSEGTRSSPQPTPSPTHNPPPHPVPPWGNPPDLQVSPQWLESRAKDCDTACEVLWRLLGPAKEAFDSLGRAAPGWSFVDSIDDMEGRWKKLNGFVRQRLGTAADSFRMSAGEFNRIEHDREREFRQVRD</sequence>
<comment type="caution">
    <text evidence="2">The sequence shown here is derived from an EMBL/GenBank/DDBJ whole genome shotgun (WGS) entry which is preliminary data.</text>
</comment>
<accession>A0ABN3FMD2</accession>
<reference evidence="2 3" key="1">
    <citation type="journal article" date="2019" name="Int. J. Syst. Evol. Microbiol.">
        <title>The Global Catalogue of Microorganisms (GCM) 10K type strain sequencing project: providing services to taxonomists for standard genome sequencing and annotation.</title>
        <authorList>
            <consortium name="The Broad Institute Genomics Platform"/>
            <consortium name="The Broad Institute Genome Sequencing Center for Infectious Disease"/>
            <person name="Wu L."/>
            <person name="Ma J."/>
        </authorList>
    </citation>
    <scope>NUCLEOTIDE SEQUENCE [LARGE SCALE GENOMIC DNA]</scope>
    <source>
        <strain evidence="2 3">JCM 4316</strain>
    </source>
</reference>
<feature type="compositionally biased region" description="Pro residues" evidence="1">
    <location>
        <begin position="1"/>
        <end position="16"/>
    </location>
</feature>